<comment type="caution">
    <text evidence="3">The sequence shown here is derived from an EMBL/GenBank/DDBJ whole genome shotgun (WGS) entry which is preliminary data.</text>
</comment>
<sequence>MKRESGPSRSPAERADRPLRYRSEADPAGGRSLLRTVSEGLADLLDEDPASLEPPLATVAAWDALERLLTEHGGDGPSPIHYIEFEYDRFSVAVYGDGTVCIYDAE</sequence>
<dbReference type="RefSeq" id="WP_158203370.1">
    <property type="nucleotide sequence ID" value="NZ_WSZK01000009.1"/>
</dbReference>
<evidence type="ECO:0000259" key="2">
    <source>
        <dbReference type="Pfam" id="PF18545"/>
    </source>
</evidence>
<reference evidence="3 4" key="1">
    <citation type="submission" date="2019-12" db="EMBL/GenBank/DDBJ databases">
        <title>Halocatena pleomorpha gen. nov. sp. nov., an extremely halophilic archaeon of family Halobacteriaceae isolated from saltpan soil.</title>
        <authorList>
            <person name="Pal Y."/>
            <person name="Verma A."/>
            <person name="Krishnamurthi S."/>
            <person name="Kumar P."/>
        </authorList>
    </citation>
    <scope>NUCLEOTIDE SEQUENCE [LARGE SCALE GENOMIC DNA]</scope>
    <source>
        <strain evidence="3 4">JCM 16495</strain>
    </source>
</reference>
<name>A0A6B0GGI5_9EURY</name>
<gene>
    <name evidence="3" type="ORF">GQS65_03895</name>
</gene>
<keyword evidence="4" id="KW-1185">Reference proteome</keyword>
<dbReference type="Proteomes" id="UP000451471">
    <property type="component" value="Unassembled WGS sequence"/>
</dbReference>
<organism evidence="3 4">
    <name type="scientific">Halomarina oriensis</name>
    <dbReference type="NCBI Taxonomy" id="671145"/>
    <lineage>
        <taxon>Archaea</taxon>
        <taxon>Methanobacteriati</taxon>
        <taxon>Methanobacteriota</taxon>
        <taxon>Stenosarchaea group</taxon>
        <taxon>Halobacteria</taxon>
        <taxon>Halobacteriales</taxon>
        <taxon>Natronomonadaceae</taxon>
        <taxon>Halomarina</taxon>
    </lineage>
</organism>
<evidence type="ECO:0000313" key="4">
    <source>
        <dbReference type="Proteomes" id="UP000451471"/>
    </source>
</evidence>
<dbReference type="Pfam" id="PF18545">
    <property type="entry name" value="HalOD1"/>
    <property type="match status" value="1"/>
</dbReference>
<feature type="region of interest" description="Disordered" evidence="1">
    <location>
        <begin position="1"/>
        <end position="32"/>
    </location>
</feature>
<evidence type="ECO:0000313" key="3">
    <source>
        <dbReference type="EMBL" id="MWG33640.1"/>
    </source>
</evidence>
<dbReference type="AlphaFoldDB" id="A0A6B0GGI5"/>
<accession>A0A6B0GGI5</accession>
<dbReference type="InterPro" id="IPR040624">
    <property type="entry name" value="HalOD1"/>
</dbReference>
<feature type="domain" description="Halobacterial output" evidence="2">
    <location>
        <begin position="32"/>
        <end position="103"/>
    </location>
</feature>
<proteinExistence type="predicted"/>
<feature type="compositionally biased region" description="Basic and acidic residues" evidence="1">
    <location>
        <begin position="1"/>
        <end position="25"/>
    </location>
</feature>
<evidence type="ECO:0000256" key="1">
    <source>
        <dbReference type="SAM" id="MobiDB-lite"/>
    </source>
</evidence>
<dbReference type="EMBL" id="WSZK01000009">
    <property type="protein sequence ID" value="MWG33640.1"/>
    <property type="molecule type" value="Genomic_DNA"/>
</dbReference>
<protein>
    <recommendedName>
        <fullName evidence="2">Halobacterial output domain-containing protein</fullName>
    </recommendedName>
</protein>